<keyword evidence="3 10" id="KW-0812">Transmembrane</keyword>
<name>D0FXW6_DUNSA</name>
<keyword evidence="5 10" id="KW-1133">Transmembrane helix</keyword>
<evidence type="ECO:0000256" key="3">
    <source>
        <dbReference type="ARBA" id="ARBA00022692"/>
    </source>
</evidence>
<dbReference type="SUPFAM" id="SSF103436">
    <property type="entry name" value="PetL subunit of the cytochrome b6f complex"/>
    <property type="match status" value="1"/>
</dbReference>
<keyword evidence="10" id="KW-0602">Photosynthesis</keyword>
<dbReference type="GO" id="GO:0009535">
    <property type="term" value="C:chloroplast thylakoid membrane"/>
    <property type="evidence" value="ECO:0007669"/>
    <property type="project" value="UniProtKB-SubCell"/>
</dbReference>
<evidence type="ECO:0000256" key="1">
    <source>
        <dbReference type="ARBA" id="ARBA00004167"/>
    </source>
</evidence>
<dbReference type="HAMAP" id="MF_00433">
    <property type="entry name" value="Cytb6_f_PetL"/>
    <property type="match status" value="1"/>
</dbReference>
<dbReference type="RefSeq" id="YP_005089786.1">
    <property type="nucleotide sequence ID" value="NC_016732.1"/>
</dbReference>
<evidence type="ECO:0000256" key="10">
    <source>
        <dbReference type="HAMAP-Rule" id="MF_00433"/>
    </source>
</evidence>
<sequence length="32" mass="3472">MVTISSYIVLLIGALGFTLTLYLGFLKGIKLI</sequence>
<dbReference type="GeneID" id="11541745"/>
<dbReference type="GO" id="GO:0009512">
    <property type="term" value="C:cytochrome b6f complex"/>
    <property type="evidence" value="ECO:0007669"/>
    <property type="project" value="InterPro"/>
</dbReference>
<dbReference type="Pfam" id="PF05115">
    <property type="entry name" value="PetL"/>
    <property type="match status" value="1"/>
</dbReference>
<comment type="similarity">
    <text evidence="10">Belongs to the PetL family.</text>
</comment>
<evidence type="ECO:0000256" key="5">
    <source>
        <dbReference type="ARBA" id="ARBA00022989"/>
    </source>
</evidence>
<dbReference type="InterPro" id="IPR007802">
    <property type="entry name" value="Cyt_b6/f_cplx_su6"/>
</dbReference>
<keyword evidence="11" id="KW-0150">Chloroplast</keyword>
<protein>
    <recommendedName>
        <fullName evidence="10">Cytochrome b6-f complex subunit 6</fullName>
    </recommendedName>
    <alternativeName>
        <fullName evidence="10">Cytochrome b6-f complex subunit PetL</fullName>
    </alternativeName>
    <alternativeName>
        <fullName evidence="10">Cytochrome b6-f complex subunit VI</fullName>
    </alternativeName>
</protein>
<evidence type="ECO:0000256" key="4">
    <source>
        <dbReference type="ARBA" id="ARBA00022982"/>
    </source>
</evidence>
<dbReference type="EMBL" id="GQ250046">
    <property type="protein sequence ID" value="ACS95049.1"/>
    <property type="molecule type" value="Genomic_DNA"/>
</dbReference>
<comment type="subunit">
    <text evidence="9 10">The 4 large subunits of the cytochrome b6-f complex are cytochrome b6, subunit IV (17 kDa polypeptide, PetD), cytochrome f and the Rieske protein, while the 4 small subunits are PetG, PetL, PetM and PetN. The complex functions as a dimer.</text>
</comment>
<geneLocation type="chloroplast" evidence="11"/>
<accession>D0FXW6</accession>
<comment type="function">
    <text evidence="8 10">Component of the cytochrome b6-f complex, which mediates electron transfer between photosystem II (PSII) and photosystem I (PSI), cyclic electron flow around PSI, and state transitions. PetL is important for photoautotrophic growth as well as for electron transfer efficiency and stability of the cytochrome b6-f complex.</text>
</comment>
<dbReference type="GO" id="GO:0009055">
    <property type="term" value="F:electron transfer activity"/>
    <property type="evidence" value="ECO:0007669"/>
    <property type="project" value="InterPro"/>
</dbReference>
<dbReference type="AlphaFoldDB" id="D0FXW6"/>
<keyword evidence="11" id="KW-0934">Plastid</keyword>
<evidence type="ECO:0000256" key="2">
    <source>
        <dbReference type="ARBA" id="ARBA00022448"/>
    </source>
</evidence>
<evidence type="ECO:0000256" key="8">
    <source>
        <dbReference type="ARBA" id="ARBA00025197"/>
    </source>
</evidence>
<keyword evidence="4 10" id="KW-0249">Electron transport</keyword>
<keyword evidence="2 10" id="KW-0813">Transport</keyword>
<keyword evidence="6 10" id="KW-0793">Thylakoid</keyword>
<organism evidence="11">
    <name type="scientific">Dunaliella salina</name>
    <name type="common">Green alga</name>
    <name type="synonym">Protococcus salinus</name>
    <dbReference type="NCBI Taxonomy" id="3046"/>
    <lineage>
        <taxon>Eukaryota</taxon>
        <taxon>Viridiplantae</taxon>
        <taxon>Chlorophyta</taxon>
        <taxon>core chlorophytes</taxon>
        <taxon>Chlorophyceae</taxon>
        <taxon>CS clade</taxon>
        <taxon>Chlamydomonadales</taxon>
        <taxon>Dunaliellaceae</taxon>
        <taxon>Dunaliella</taxon>
    </lineage>
</organism>
<keyword evidence="7 10" id="KW-0472">Membrane</keyword>
<proteinExistence type="inferred from homology"/>
<evidence type="ECO:0000256" key="7">
    <source>
        <dbReference type="ARBA" id="ARBA00023136"/>
    </source>
</evidence>
<evidence type="ECO:0000256" key="6">
    <source>
        <dbReference type="ARBA" id="ARBA00023078"/>
    </source>
</evidence>
<evidence type="ECO:0000256" key="9">
    <source>
        <dbReference type="ARBA" id="ARBA00025834"/>
    </source>
</evidence>
<gene>
    <name evidence="10 11" type="primary">petL</name>
</gene>
<evidence type="ECO:0000313" key="11">
    <source>
        <dbReference type="EMBL" id="ACS95049.1"/>
    </source>
</evidence>
<feature type="transmembrane region" description="Helical" evidence="10">
    <location>
        <begin position="6"/>
        <end position="26"/>
    </location>
</feature>
<reference evidence="11" key="1">
    <citation type="journal article" date="2010" name="BMC Plant Biol.">
        <title>The Dunaliella salina organelle genomes: large sequences, inflated with intronic and intergenic DNA.</title>
        <authorList>
            <person name="Smith D.R."/>
            <person name="Lee R.W."/>
            <person name="Cushman J.C."/>
            <person name="Magnuson J.K."/>
            <person name="Tran D."/>
            <person name="Polle J.E."/>
        </authorList>
    </citation>
    <scope>NUCLEOTIDE SEQUENCE</scope>
    <source>
        <strain evidence="11">CCAP 19/18</strain>
    </source>
</reference>
<comment type="subcellular location">
    <subcellularLocation>
        <location evidence="1">Membrane</location>
        <topology evidence="1">Single-pass membrane protein</topology>
    </subcellularLocation>
    <subcellularLocation>
        <location evidence="10">Plastid</location>
        <location evidence="10">Chloroplast thylakoid membrane</location>
        <topology evidence="10">Single-pass membrane protein</topology>
    </subcellularLocation>
</comment>
<dbReference type="GO" id="GO:0015979">
    <property type="term" value="P:photosynthesis"/>
    <property type="evidence" value="ECO:0007669"/>
    <property type="project" value="UniProtKB-KW"/>
</dbReference>